<dbReference type="VEuPathDB" id="VectorBase:AMEC007365"/>
<evidence type="ECO:0000313" key="1">
    <source>
        <dbReference type="EnsemblMetazoa" id="AMEC007365-PA"/>
    </source>
</evidence>
<proteinExistence type="predicted"/>
<name>A0A182TS72_9DIPT</name>
<reference evidence="1" key="2">
    <citation type="submission" date="2020-05" db="UniProtKB">
        <authorList>
            <consortium name="EnsemblMetazoa"/>
        </authorList>
    </citation>
    <scope>IDENTIFICATION</scope>
    <source>
        <strain evidence="1">CM1001059</strain>
    </source>
</reference>
<dbReference type="STRING" id="34690.A0A182TS72"/>
<evidence type="ECO:0000313" key="2">
    <source>
        <dbReference type="Proteomes" id="UP000075902"/>
    </source>
</evidence>
<organism evidence="1 2">
    <name type="scientific">Anopheles melas</name>
    <dbReference type="NCBI Taxonomy" id="34690"/>
    <lineage>
        <taxon>Eukaryota</taxon>
        <taxon>Metazoa</taxon>
        <taxon>Ecdysozoa</taxon>
        <taxon>Arthropoda</taxon>
        <taxon>Hexapoda</taxon>
        <taxon>Insecta</taxon>
        <taxon>Pterygota</taxon>
        <taxon>Neoptera</taxon>
        <taxon>Endopterygota</taxon>
        <taxon>Diptera</taxon>
        <taxon>Nematocera</taxon>
        <taxon>Culicoidea</taxon>
        <taxon>Culicidae</taxon>
        <taxon>Anophelinae</taxon>
        <taxon>Anopheles</taxon>
    </lineage>
</organism>
<keyword evidence="2" id="KW-1185">Reference proteome</keyword>
<sequence length="221" mass="26019">MTVEQRLVLCWFGKCEASQYIEYLAEAKEKAGIIMGVQDDVPMFKHRMFAEDFATCWLRQNRDRVKQLSYFRSRSYWIKETFQIRDFFDRMVLEESPGCELHMAVINRWEAQITQILAKNSSAMMAKDALGRMALHLAATRALSLHMFGKSSKNFNEFINVKDDLYQWSAIDYALISESDWPYLMGKNVTIHIDTLLQQISFNPLDRVLHDLYLYKNELVF</sequence>
<dbReference type="AlphaFoldDB" id="A0A182TS72"/>
<reference evidence="2" key="1">
    <citation type="submission" date="2014-01" db="EMBL/GenBank/DDBJ databases">
        <title>The Genome Sequence of Anopheles melas CM1001059_A (V2).</title>
        <authorList>
            <consortium name="The Broad Institute Genomics Platform"/>
            <person name="Neafsey D.E."/>
            <person name="Besansky N."/>
            <person name="Howell P."/>
            <person name="Walton C."/>
            <person name="Young S.K."/>
            <person name="Zeng Q."/>
            <person name="Gargeya S."/>
            <person name="Fitzgerald M."/>
            <person name="Haas B."/>
            <person name="Abouelleil A."/>
            <person name="Allen A.W."/>
            <person name="Alvarado L."/>
            <person name="Arachchi H.M."/>
            <person name="Berlin A.M."/>
            <person name="Chapman S.B."/>
            <person name="Gainer-Dewar J."/>
            <person name="Goldberg J."/>
            <person name="Griggs A."/>
            <person name="Gujja S."/>
            <person name="Hansen M."/>
            <person name="Howarth C."/>
            <person name="Imamovic A."/>
            <person name="Ireland A."/>
            <person name="Larimer J."/>
            <person name="McCowan C."/>
            <person name="Murphy C."/>
            <person name="Pearson M."/>
            <person name="Poon T.W."/>
            <person name="Priest M."/>
            <person name="Roberts A."/>
            <person name="Saif S."/>
            <person name="Shea T."/>
            <person name="Sisk P."/>
            <person name="Sykes S."/>
            <person name="Wortman J."/>
            <person name="Nusbaum C."/>
            <person name="Birren B."/>
        </authorList>
    </citation>
    <scope>NUCLEOTIDE SEQUENCE [LARGE SCALE GENOMIC DNA]</scope>
    <source>
        <strain evidence="2">CM1001059</strain>
    </source>
</reference>
<protein>
    <submittedName>
        <fullName evidence="1">Uncharacterized protein</fullName>
    </submittedName>
</protein>
<dbReference type="EnsemblMetazoa" id="AMEC007365-RA">
    <property type="protein sequence ID" value="AMEC007365-PA"/>
    <property type="gene ID" value="AMEC007365"/>
</dbReference>
<dbReference type="Proteomes" id="UP000075902">
    <property type="component" value="Unassembled WGS sequence"/>
</dbReference>
<accession>A0A182TS72</accession>